<keyword evidence="1 6" id="KW-0637">Prenyltransferase</keyword>
<comment type="catalytic activity">
    <reaction evidence="5 6">
        <text>dimethylallyl phosphate + FMNH2 = prenylated FMNH2 + phosphate</text>
        <dbReference type="Rhea" id="RHEA:37743"/>
        <dbReference type="ChEBI" id="CHEBI:43474"/>
        <dbReference type="ChEBI" id="CHEBI:57618"/>
        <dbReference type="ChEBI" id="CHEBI:87467"/>
        <dbReference type="ChEBI" id="CHEBI:88052"/>
        <dbReference type="EC" id="2.5.1.129"/>
    </reaction>
</comment>
<dbReference type="AlphaFoldDB" id="A0A4P8XT02"/>
<evidence type="ECO:0000256" key="1">
    <source>
        <dbReference type="ARBA" id="ARBA00022602"/>
    </source>
</evidence>
<evidence type="ECO:0000256" key="3">
    <source>
        <dbReference type="ARBA" id="ARBA00022643"/>
    </source>
</evidence>
<feature type="binding site" evidence="6">
    <location>
        <begin position="15"/>
        <end position="17"/>
    </location>
    <ligand>
        <name>FMN</name>
        <dbReference type="ChEBI" id="CHEBI:58210"/>
    </ligand>
</feature>
<comment type="function">
    <text evidence="6">Involved in the non-oxidative decarboxylation and detoxification of phenolic derivatives. Flavin prenyltransferase that catalyzes the synthesis of the prenylated FMN cofactor (prenyl-FMN) for phenolic acid decarboxylase.</text>
</comment>
<keyword evidence="6" id="KW-0058">Aromatic hydrocarbons catabolism</keyword>
<keyword evidence="6" id="KW-0216">Detoxification</keyword>
<reference evidence="9" key="1">
    <citation type="journal article" date="2019" name="ChemBioChem">
        <title>Identifying the Biosynthetic Gene Cluster for Triacsins with an N-Hydroxytriazene Moiety.</title>
        <authorList>
            <person name="Twigg F.F."/>
            <person name="Cai W."/>
            <person name="Huang W."/>
            <person name="Liu J."/>
            <person name="Sato M."/>
            <person name="Perez T.J."/>
            <person name="Geng J."/>
            <person name="Dror M.J."/>
            <person name="Montanez I."/>
            <person name="Tong T.L."/>
            <person name="Lee H."/>
            <person name="Zhang W."/>
        </authorList>
    </citation>
    <scope>NUCLEOTIDE SEQUENCE</scope>
    <source>
        <strain evidence="9">ATCC 31442</strain>
    </source>
</reference>
<evidence type="ECO:0000313" key="9">
    <source>
        <dbReference type="EMBL" id="QCT05742.1"/>
    </source>
</evidence>
<dbReference type="Pfam" id="PF02441">
    <property type="entry name" value="Flavoprotein"/>
    <property type="match status" value="1"/>
</dbReference>
<feature type="domain" description="Flavoprotein" evidence="8">
    <location>
        <begin position="8"/>
        <end position="179"/>
    </location>
</feature>
<evidence type="ECO:0000256" key="5">
    <source>
        <dbReference type="ARBA" id="ARBA00050612"/>
    </source>
</evidence>
<sequence>MPTERPQRLVVALTGATGVVLGVRLLEELRHHDSVETHLVMSRWARATLKTESELTAREVQSLADVSYSPDDQGAAISSGSFPADGMVVMPCSMKTLASIRTGYADGLITRAADVTLKERRKLVLVPRETPLGEIHLDHLLALSRMGAVVLPPMLTFYNRPSSVDDMIDHLVSRVLDQFGISSHRARRWDGMPDRAAEPASGRAPDPAPDPAGARPASPAPGSVPNPAVTVPVRRALAATTPGGATS</sequence>
<dbReference type="Gene3D" id="3.40.50.1950">
    <property type="entry name" value="Flavin prenyltransferase-like"/>
    <property type="match status" value="1"/>
</dbReference>
<dbReference type="InterPro" id="IPR036551">
    <property type="entry name" value="Flavin_trans-like"/>
</dbReference>
<keyword evidence="3 6" id="KW-0288">FMN</keyword>
<dbReference type="EC" id="2.5.1.129" evidence="6"/>
<dbReference type="PANTHER" id="PTHR43374:SF1">
    <property type="entry name" value="FLAVIN PRENYLTRANSFERASE PAD1, MITOCHONDRIAL"/>
    <property type="match status" value="1"/>
</dbReference>
<dbReference type="InterPro" id="IPR003382">
    <property type="entry name" value="Flavoprotein"/>
</dbReference>
<dbReference type="NCBIfam" id="TIGR00421">
    <property type="entry name" value="ubiX_pad"/>
    <property type="match status" value="1"/>
</dbReference>
<dbReference type="NCBIfam" id="NF004685">
    <property type="entry name" value="PRK06029.1"/>
    <property type="match status" value="1"/>
</dbReference>
<dbReference type="HAMAP" id="MF_01986">
    <property type="entry name" value="ubiX_pad_yclB"/>
    <property type="match status" value="1"/>
</dbReference>
<dbReference type="GO" id="GO:0106141">
    <property type="term" value="F:flavin prenyltransferase activity"/>
    <property type="evidence" value="ECO:0007669"/>
    <property type="project" value="UniProtKB-EC"/>
</dbReference>
<keyword evidence="2 6" id="KW-0285">Flavoprotein</keyword>
<protein>
    <recommendedName>
        <fullName evidence="6">Probable UbiX-like flavin prenyltransferase</fullName>
        <ecNumber evidence="6">2.5.1.129</ecNumber>
    </recommendedName>
    <alternativeName>
        <fullName evidence="6">Phenolic acid decarboxylase subunit B</fullName>
        <shortName evidence="6">PAD</shortName>
    </alternativeName>
</protein>
<keyword evidence="4 6" id="KW-0808">Transferase</keyword>
<organism evidence="9">
    <name type="scientific">Kitasatospora aureofaciens</name>
    <name type="common">Streptomyces aureofaciens</name>
    <dbReference type="NCBI Taxonomy" id="1894"/>
    <lineage>
        <taxon>Bacteria</taxon>
        <taxon>Bacillati</taxon>
        <taxon>Actinomycetota</taxon>
        <taxon>Actinomycetes</taxon>
        <taxon>Kitasatosporales</taxon>
        <taxon>Streptomycetaceae</taxon>
        <taxon>Kitasatospora</taxon>
    </lineage>
</organism>
<name>A0A4P8XT02_KITAU</name>
<evidence type="ECO:0000256" key="6">
    <source>
        <dbReference type="HAMAP-Rule" id="MF_01986"/>
    </source>
</evidence>
<feature type="binding site" evidence="6">
    <location>
        <position position="128"/>
    </location>
    <ligand>
        <name>FMN</name>
        <dbReference type="ChEBI" id="CHEBI:58210"/>
    </ligand>
</feature>
<dbReference type="SUPFAM" id="SSF52507">
    <property type="entry name" value="Homo-oligomeric flavin-containing Cys decarboxylases, HFCD"/>
    <property type="match status" value="1"/>
</dbReference>
<dbReference type="GO" id="GO:0009636">
    <property type="term" value="P:response to toxic substance"/>
    <property type="evidence" value="ECO:0007669"/>
    <property type="project" value="UniProtKB-KW"/>
</dbReference>
<dbReference type="EMBL" id="MK932017">
    <property type="protein sequence ID" value="QCT05742.1"/>
    <property type="molecule type" value="Genomic_DNA"/>
</dbReference>
<comment type="similarity">
    <text evidence="6">Belongs to the UbiX/PAD1 family. YclB subfamily.</text>
</comment>
<evidence type="ECO:0000256" key="4">
    <source>
        <dbReference type="ARBA" id="ARBA00022679"/>
    </source>
</evidence>
<evidence type="ECO:0000256" key="2">
    <source>
        <dbReference type="ARBA" id="ARBA00022630"/>
    </source>
</evidence>
<feature type="region of interest" description="Disordered" evidence="7">
    <location>
        <begin position="190"/>
        <end position="247"/>
    </location>
</feature>
<feature type="binding site" evidence="6">
    <location>
        <position position="42"/>
    </location>
    <ligand>
        <name>FMN</name>
        <dbReference type="ChEBI" id="CHEBI:58210"/>
    </ligand>
</feature>
<proteinExistence type="inferred from homology"/>
<dbReference type="FunFam" id="3.40.50.1950:FF:000001">
    <property type="entry name" value="Flavin prenyltransferase UbiX"/>
    <property type="match status" value="1"/>
</dbReference>
<dbReference type="InterPro" id="IPR004507">
    <property type="entry name" value="UbiX-like"/>
</dbReference>
<evidence type="ECO:0000256" key="7">
    <source>
        <dbReference type="SAM" id="MobiDB-lite"/>
    </source>
</evidence>
<feature type="compositionally biased region" description="Low complexity" evidence="7">
    <location>
        <begin position="199"/>
        <end position="217"/>
    </location>
</feature>
<evidence type="ECO:0000259" key="8">
    <source>
        <dbReference type="Pfam" id="PF02441"/>
    </source>
</evidence>
<dbReference type="GO" id="GO:0016831">
    <property type="term" value="F:carboxy-lyase activity"/>
    <property type="evidence" value="ECO:0007669"/>
    <property type="project" value="TreeGrafter"/>
</dbReference>
<feature type="binding site" evidence="6">
    <location>
        <begin position="93"/>
        <end position="96"/>
    </location>
    <ligand>
        <name>FMN</name>
        <dbReference type="ChEBI" id="CHEBI:58210"/>
    </ligand>
</feature>
<comment type="subunit">
    <text evidence="6">Homododecamer.</text>
</comment>
<dbReference type="PANTHER" id="PTHR43374">
    <property type="entry name" value="FLAVIN PRENYLTRANSFERASE"/>
    <property type="match status" value="1"/>
</dbReference>
<dbReference type="HAMAP" id="MF_01984">
    <property type="entry name" value="ubiX_pad"/>
    <property type="match status" value="1"/>
</dbReference>
<accession>A0A4P8XT02</accession>
<dbReference type="InterPro" id="IPR032901">
    <property type="entry name" value="UbiX_pad_YclB"/>
</dbReference>